<sequence length="251" mass="27680">MASGFIYLIILGMWAAYFLPKWITSHDEASGKSAERYKSAMRVVGETGSVNSTPSVSENFKKQNQIANRRIIFGSITLSFLLIAVLSLIGIISATILLIPTSALAIFVVHVRRQIVAAQLKQRRILAFEKISSATVITEPIERITFSSRVDFVSENNEHWIPLIERIDTAGVVVIPKDGPTWQPTSVPKPTYATAPKAVPSNRIIDLTVPGAWTAAQMAEIEEELLPSRDDLFDQELEENAASKKFGAVNE</sequence>
<evidence type="ECO:0000313" key="2">
    <source>
        <dbReference type="EMBL" id="CAB4611683.1"/>
    </source>
</evidence>
<evidence type="ECO:0000256" key="1">
    <source>
        <dbReference type="SAM" id="Phobius"/>
    </source>
</evidence>
<gene>
    <name evidence="2" type="ORF">UFOPK1842_00806</name>
</gene>
<keyword evidence="1" id="KW-1133">Transmembrane helix</keyword>
<dbReference type="AlphaFoldDB" id="A0A6J6HGN8"/>
<dbReference type="EMBL" id="CAEZUQ010000097">
    <property type="protein sequence ID" value="CAB4611683.1"/>
    <property type="molecule type" value="Genomic_DNA"/>
</dbReference>
<keyword evidence="1" id="KW-0472">Membrane</keyword>
<name>A0A6J6HGN8_9ZZZZ</name>
<accession>A0A6J6HGN8</accession>
<proteinExistence type="predicted"/>
<keyword evidence="1" id="KW-0812">Transmembrane</keyword>
<feature type="transmembrane region" description="Helical" evidence="1">
    <location>
        <begin position="71"/>
        <end position="99"/>
    </location>
</feature>
<organism evidence="2">
    <name type="scientific">freshwater metagenome</name>
    <dbReference type="NCBI Taxonomy" id="449393"/>
    <lineage>
        <taxon>unclassified sequences</taxon>
        <taxon>metagenomes</taxon>
        <taxon>ecological metagenomes</taxon>
    </lineage>
</organism>
<feature type="transmembrane region" description="Helical" evidence="1">
    <location>
        <begin position="6"/>
        <end position="23"/>
    </location>
</feature>
<protein>
    <submittedName>
        <fullName evidence="2">Unannotated protein</fullName>
    </submittedName>
</protein>
<reference evidence="2" key="1">
    <citation type="submission" date="2020-05" db="EMBL/GenBank/DDBJ databases">
        <authorList>
            <person name="Chiriac C."/>
            <person name="Salcher M."/>
            <person name="Ghai R."/>
            <person name="Kavagutti S V."/>
        </authorList>
    </citation>
    <scope>NUCLEOTIDE SEQUENCE</scope>
</reference>